<comment type="caution">
    <text evidence="1">The sequence shown here is derived from an EMBL/GenBank/DDBJ whole genome shotgun (WGS) entry which is preliminary data.</text>
</comment>
<sequence length="298" mass="33221">KRIKIAILDSGLDKEHNDIRSARERIRVFDRSEKDPHKPRFKKLNHAAISDSVGHGTHVVGLILEYTSDAELYVADVNVDKQPDREPHAYCDQAITCAVDAGADVISISVGFEERELPDPLEQAIKYAKDKEVHVFAAASNQGANRRRTYPARYDGVFCIHSTNAFGDFCDFNPTKLGDCNFATMGVAVTSSWPKNLAQSPESYEGGSVTKAMTGTSVSTPIAASLAAFLLRYARTHLDHEHIVQLKKHSVLRSVLKSMAQERDRVFYLSLQSAPGHMFGWHEADIQREMKKVIHDSD</sequence>
<evidence type="ECO:0000313" key="1">
    <source>
        <dbReference type="EMBL" id="KAF2633125.1"/>
    </source>
</evidence>
<feature type="non-terminal residue" evidence="1">
    <location>
        <position position="1"/>
    </location>
</feature>
<proteinExistence type="predicted"/>
<evidence type="ECO:0000313" key="2">
    <source>
        <dbReference type="Proteomes" id="UP000799754"/>
    </source>
</evidence>
<protein>
    <submittedName>
        <fullName evidence="1">Subtilisin-like protein</fullName>
    </submittedName>
</protein>
<name>A0ACB6SFR6_9PLEO</name>
<gene>
    <name evidence="1" type="ORF">BU25DRAFT_471362</name>
</gene>
<keyword evidence="2" id="KW-1185">Reference proteome</keyword>
<accession>A0ACB6SFR6</accession>
<dbReference type="Proteomes" id="UP000799754">
    <property type="component" value="Unassembled WGS sequence"/>
</dbReference>
<dbReference type="EMBL" id="MU006702">
    <property type="protein sequence ID" value="KAF2633125.1"/>
    <property type="molecule type" value="Genomic_DNA"/>
</dbReference>
<organism evidence="1 2">
    <name type="scientific">Macroventuria anomochaeta</name>
    <dbReference type="NCBI Taxonomy" id="301207"/>
    <lineage>
        <taxon>Eukaryota</taxon>
        <taxon>Fungi</taxon>
        <taxon>Dikarya</taxon>
        <taxon>Ascomycota</taxon>
        <taxon>Pezizomycotina</taxon>
        <taxon>Dothideomycetes</taxon>
        <taxon>Pleosporomycetidae</taxon>
        <taxon>Pleosporales</taxon>
        <taxon>Pleosporineae</taxon>
        <taxon>Didymellaceae</taxon>
        <taxon>Macroventuria</taxon>
    </lineage>
</organism>
<reference evidence="1" key="1">
    <citation type="journal article" date="2020" name="Stud. Mycol.">
        <title>101 Dothideomycetes genomes: a test case for predicting lifestyles and emergence of pathogens.</title>
        <authorList>
            <person name="Haridas S."/>
            <person name="Albert R."/>
            <person name="Binder M."/>
            <person name="Bloem J."/>
            <person name="Labutti K."/>
            <person name="Salamov A."/>
            <person name="Andreopoulos B."/>
            <person name="Baker S."/>
            <person name="Barry K."/>
            <person name="Bills G."/>
            <person name="Bluhm B."/>
            <person name="Cannon C."/>
            <person name="Castanera R."/>
            <person name="Culley D."/>
            <person name="Daum C."/>
            <person name="Ezra D."/>
            <person name="Gonzalez J."/>
            <person name="Henrissat B."/>
            <person name="Kuo A."/>
            <person name="Liang C."/>
            <person name="Lipzen A."/>
            <person name="Lutzoni F."/>
            <person name="Magnuson J."/>
            <person name="Mondo S."/>
            <person name="Nolan M."/>
            <person name="Ohm R."/>
            <person name="Pangilinan J."/>
            <person name="Park H.-J."/>
            <person name="Ramirez L."/>
            <person name="Alfaro M."/>
            <person name="Sun H."/>
            <person name="Tritt A."/>
            <person name="Yoshinaga Y."/>
            <person name="Zwiers L.-H."/>
            <person name="Turgeon B."/>
            <person name="Goodwin S."/>
            <person name="Spatafora J."/>
            <person name="Crous P."/>
            <person name="Grigoriev I."/>
        </authorList>
    </citation>
    <scope>NUCLEOTIDE SEQUENCE</scope>
    <source>
        <strain evidence="1">CBS 525.71</strain>
    </source>
</reference>